<accession>A0A177L2F6</accession>
<protein>
    <recommendedName>
        <fullName evidence="2">Phosphotyrosine protein phosphatase I domain-containing protein</fullName>
    </recommendedName>
</protein>
<sequence length="145" mass="16606">MKNKTILFLSPVNHLSMMAEGWATRLNKPSWNVISTSCMNADYDVLPVEAMKEVNINIESQTPHSLKPHLVHEADVVVAIYDFQRDSLPALPDEAGRKILRWNIPNPVYYEKMPERWAAYQIVCDELAVKIKELEKELIMAPSSK</sequence>
<dbReference type="RefSeq" id="WP_063974344.1">
    <property type="nucleotide sequence ID" value="NZ_LQWZ01000002.1"/>
</dbReference>
<dbReference type="InterPro" id="IPR036196">
    <property type="entry name" value="Ptyr_pPase_sf"/>
</dbReference>
<comment type="caution">
    <text evidence="3">The sequence shown here is derived from an EMBL/GenBank/DDBJ whole genome shotgun (WGS) entry which is preliminary data.</text>
</comment>
<feature type="domain" description="Phosphotyrosine protein phosphatase I" evidence="2">
    <location>
        <begin position="4"/>
        <end position="137"/>
    </location>
</feature>
<dbReference type="PANTHER" id="PTHR43428:SF1">
    <property type="entry name" value="ARSENATE REDUCTASE"/>
    <property type="match status" value="1"/>
</dbReference>
<name>A0A177L2F6_9BACI</name>
<dbReference type="AlphaFoldDB" id="A0A177L2F6"/>
<dbReference type="Gene3D" id="3.40.50.2300">
    <property type="match status" value="1"/>
</dbReference>
<dbReference type="SMART" id="SM00226">
    <property type="entry name" value="LMWPc"/>
    <property type="match status" value="1"/>
</dbReference>
<evidence type="ECO:0000259" key="2">
    <source>
        <dbReference type="SMART" id="SM00226"/>
    </source>
</evidence>
<organism evidence="3 4">
    <name type="scientific">Domibacillus aminovorans</name>
    <dbReference type="NCBI Taxonomy" id="29332"/>
    <lineage>
        <taxon>Bacteria</taxon>
        <taxon>Bacillati</taxon>
        <taxon>Bacillota</taxon>
        <taxon>Bacilli</taxon>
        <taxon>Bacillales</taxon>
        <taxon>Bacillaceae</taxon>
        <taxon>Domibacillus</taxon>
    </lineage>
</organism>
<proteinExistence type="predicted"/>
<dbReference type="Proteomes" id="UP000077271">
    <property type="component" value="Unassembled WGS sequence"/>
</dbReference>
<dbReference type="InterPro" id="IPR023485">
    <property type="entry name" value="Ptyr_pPase"/>
</dbReference>
<dbReference type="SUPFAM" id="SSF52788">
    <property type="entry name" value="Phosphotyrosine protein phosphatases I"/>
    <property type="match status" value="1"/>
</dbReference>
<dbReference type="PANTHER" id="PTHR43428">
    <property type="entry name" value="ARSENATE REDUCTASE"/>
    <property type="match status" value="1"/>
</dbReference>
<gene>
    <name evidence="3" type="ORF">AWH48_15170</name>
</gene>
<evidence type="ECO:0000313" key="4">
    <source>
        <dbReference type="Proteomes" id="UP000077271"/>
    </source>
</evidence>
<dbReference type="GO" id="GO:0046685">
    <property type="term" value="P:response to arsenic-containing substance"/>
    <property type="evidence" value="ECO:0007669"/>
    <property type="project" value="UniProtKB-KW"/>
</dbReference>
<dbReference type="OrthoDB" id="2360978at2"/>
<reference evidence="3 4" key="1">
    <citation type="submission" date="2016-01" db="EMBL/GenBank/DDBJ databases">
        <title>Investigation of taxonomic status of Bacillus aminovorans.</title>
        <authorList>
            <person name="Verma A."/>
            <person name="Pal Y."/>
            <person name="Krishnamurthi S."/>
        </authorList>
    </citation>
    <scope>NUCLEOTIDE SEQUENCE [LARGE SCALE GENOMIC DNA]</scope>
    <source>
        <strain evidence="3 4">DSM 4337</strain>
    </source>
</reference>
<evidence type="ECO:0000256" key="1">
    <source>
        <dbReference type="ARBA" id="ARBA00022849"/>
    </source>
</evidence>
<evidence type="ECO:0000313" key="3">
    <source>
        <dbReference type="EMBL" id="OAH59475.1"/>
    </source>
</evidence>
<keyword evidence="1" id="KW-0059">Arsenical resistance</keyword>
<dbReference type="EMBL" id="LQWZ01000002">
    <property type="protein sequence ID" value="OAH59475.1"/>
    <property type="molecule type" value="Genomic_DNA"/>
</dbReference>